<name>A0ABV0JEP8_9CYAN</name>
<accession>A0ABV0JEP8</accession>
<dbReference type="InterPro" id="IPR024311">
    <property type="entry name" value="Lipocalin-like"/>
</dbReference>
<reference evidence="2 3" key="1">
    <citation type="submission" date="2022-04" db="EMBL/GenBank/DDBJ databases">
        <title>Positive selection, recombination, and allopatry shape intraspecific diversity of widespread and dominant cyanobacteria.</title>
        <authorList>
            <person name="Wei J."/>
            <person name="Shu W."/>
            <person name="Hu C."/>
        </authorList>
    </citation>
    <scope>NUCLEOTIDE SEQUENCE [LARGE SCALE GENOMIC DNA]</scope>
    <source>
        <strain evidence="2 3">GB2-A4</strain>
    </source>
</reference>
<proteinExistence type="predicted"/>
<organism evidence="2 3">
    <name type="scientific">Trichocoleus desertorum GB2-A4</name>
    <dbReference type="NCBI Taxonomy" id="2933944"/>
    <lineage>
        <taxon>Bacteria</taxon>
        <taxon>Bacillati</taxon>
        <taxon>Cyanobacteriota</taxon>
        <taxon>Cyanophyceae</taxon>
        <taxon>Leptolyngbyales</taxon>
        <taxon>Trichocoleusaceae</taxon>
        <taxon>Trichocoleus</taxon>
    </lineage>
</organism>
<gene>
    <name evidence="2" type="ORF">NC998_24405</name>
</gene>
<dbReference type="Pfam" id="PF13924">
    <property type="entry name" value="Lipocalin_5"/>
    <property type="match status" value="1"/>
</dbReference>
<dbReference type="EMBL" id="JAMPKM010000023">
    <property type="protein sequence ID" value="MEP0820246.1"/>
    <property type="molecule type" value="Genomic_DNA"/>
</dbReference>
<sequence>MSTPSIQNNLLIGIWKLISATAIYADGTVTPDVYGTHPVGYITYTSDGHMMVMFSRSDRTPLSQEVRSPLTPQMQSLPVEELAQAFTTFNAYAGTYTLSGNTVTHQIKIASIPNRVGTTLVRTFTLNESRLTLVTPPVLSDGVEAVFELLWERISSKGSSLSITK</sequence>
<evidence type="ECO:0000259" key="1">
    <source>
        <dbReference type="Pfam" id="PF13924"/>
    </source>
</evidence>
<evidence type="ECO:0000313" key="3">
    <source>
        <dbReference type="Proteomes" id="UP001464891"/>
    </source>
</evidence>
<comment type="caution">
    <text evidence="2">The sequence shown here is derived from an EMBL/GenBank/DDBJ whole genome shotgun (WGS) entry which is preliminary data.</text>
</comment>
<keyword evidence="3" id="KW-1185">Reference proteome</keyword>
<evidence type="ECO:0000313" key="2">
    <source>
        <dbReference type="EMBL" id="MEP0820246.1"/>
    </source>
</evidence>
<dbReference type="RefSeq" id="WP_190443199.1">
    <property type="nucleotide sequence ID" value="NZ_JAMPKM010000023.1"/>
</dbReference>
<protein>
    <submittedName>
        <fullName evidence="2">Lipocalin-like domain-containing protein</fullName>
    </submittedName>
</protein>
<feature type="domain" description="Lipocalin-like" evidence="1">
    <location>
        <begin position="12"/>
        <end position="154"/>
    </location>
</feature>
<dbReference type="Proteomes" id="UP001464891">
    <property type="component" value="Unassembled WGS sequence"/>
</dbReference>